<protein>
    <recommendedName>
        <fullName evidence="4">Lipoprotein</fullName>
    </recommendedName>
</protein>
<sequence>MMKHYFNTNKVLSVTALAIGAITIFFACKKDDKAGADEARDTQTMAAAQREVEINAVYDDAFGVVLDANSYESGLNGTDGGRWAPENSSHARCYAISFDPVELGVFPKTVELNFGDGCTDGGGPTRKGKIKVVVSELFFLPGAEAVITFENYSVNGIKVDGTQTLKNLSGTNGFGYSYTVAGGKLTYPNGAVYLYDGMRNLTQKEGADTKYDVNDDVYELEGNATLKDSVNTATVTITKALERKFSCSYISKGAVAVTVNGHAASIDYGNGECDDKAMITVGDKTKEITLSK</sequence>
<name>A0ABM6WD19_9BACT</name>
<proteinExistence type="predicted"/>
<evidence type="ECO:0000313" key="3">
    <source>
        <dbReference type="Proteomes" id="UP000246099"/>
    </source>
</evidence>
<accession>A0ABM6WD19</accession>
<evidence type="ECO:0000313" key="2">
    <source>
        <dbReference type="EMBL" id="AWO01860.1"/>
    </source>
</evidence>
<dbReference type="Proteomes" id="UP000246099">
    <property type="component" value="Chromosome"/>
</dbReference>
<keyword evidence="3" id="KW-1185">Reference proteome</keyword>
<keyword evidence="1" id="KW-0732">Signal</keyword>
<evidence type="ECO:0008006" key="4">
    <source>
        <dbReference type="Google" id="ProtNLM"/>
    </source>
</evidence>
<gene>
    <name evidence="2" type="ORF">DLD77_09200</name>
</gene>
<reference evidence="2 3" key="1">
    <citation type="submission" date="2018-05" db="EMBL/GenBank/DDBJ databases">
        <title>Chitinophaga sp. nov., isolated from rhizosphere soil of Alhagi.</title>
        <authorList>
            <person name="Liu Y."/>
        </authorList>
    </citation>
    <scope>NUCLEOTIDE SEQUENCE [LARGE SCALE GENOMIC DNA]</scope>
    <source>
        <strain evidence="2 3">T22</strain>
    </source>
</reference>
<organism evidence="2 3">
    <name type="scientific">Chitinophaga alhagiae</name>
    <dbReference type="NCBI Taxonomy" id="2203219"/>
    <lineage>
        <taxon>Bacteria</taxon>
        <taxon>Pseudomonadati</taxon>
        <taxon>Bacteroidota</taxon>
        <taxon>Chitinophagia</taxon>
        <taxon>Chitinophagales</taxon>
        <taxon>Chitinophagaceae</taxon>
        <taxon>Chitinophaga</taxon>
    </lineage>
</organism>
<dbReference type="PROSITE" id="PS51257">
    <property type="entry name" value="PROKAR_LIPOPROTEIN"/>
    <property type="match status" value="1"/>
</dbReference>
<feature type="chain" id="PRO_5046140398" description="Lipoprotein" evidence="1">
    <location>
        <begin position="28"/>
        <end position="292"/>
    </location>
</feature>
<feature type="signal peptide" evidence="1">
    <location>
        <begin position="1"/>
        <end position="27"/>
    </location>
</feature>
<dbReference type="RefSeq" id="WP_119078069.1">
    <property type="nucleotide sequence ID" value="NZ_CP029600.1"/>
</dbReference>
<dbReference type="EMBL" id="CP029600">
    <property type="protein sequence ID" value="AWO01860.1"/>
    <property type="molecule type" value="Genomic_DNA"/>
</dbReference>
<evidence type="ECO:0000256" key="1">
    <source>
        <dbReference type="SAM" id="SignalP"/>
    </source>
</evidence>